<feature type="compositionally biased region" description="Polar residues" evidence="2">
    <location>
        <begin position="180"/>
        <end position="201"/>
    </location>
</feature>
<keyword evidence="4" id="KW-1185">Reference proteome</keyword>
<organism evidence="3 4">
    <name type="scientific">Fusarium acutatum</name>
    <dbReference type="NCBI Taxonomy" id="78861"/>
    <lineage>
        <taxon>Eukaryota</taxon>
        <taxon>Fungi</taxon>
        <taxon>Dikarya</taxon>
        <taxon>Ascomycota</taxon>
        <taxon>Pezizomycotina</taxon>
        <taxon>Sordariomycetes</taxon>
        <taxon>Hypocreomycetidae</taxon>
        <taxon>Hypocreales</taxon>
        <taxon>Nectriaceae</taxon>
        <taxon>Fusarium</taxon>
        <taxon>Fusarium fujikuroi species complex</taxon>
    </lineage>
</organism>
<proteinExistence type="predicted"/>
<feature type="region of interest" description="Disordered" evidence="2">
    <location>
        <begin position="266"/>
        <end position="286"/>
    </location>
</feature>
<comment type="caution">
    <text evidence="3">The sequence shown here is derived from an EMBL/GenBank/DDBJ whole genome shotgun (WGS) entry which is preliminary data.</text>
</comment>
<evidence type="ECO:0000313" key="4">
    <source>
        <dbReference type="Proteomes" id="UP000536711"/>
    </source>
</evidence>
<sequence length="286" mass="31613">MASNNRYPVVGSANDDDSPIMQRAFAFGKAVADLVKEGERSAEARAHSRLTPRIDLQVSIIKDLESRFRASEEQNADLSKRLKASDDRLEATNKHVTNLEESLKAWKDRAIKSQAKAAQAKADADDRVARITADYQARTRRLMEFLQPSEQNENNAASFGTHVGNGSGGSVPVVNSSVNTDQQSNQPEQRLSPSSSDTTANARIKREDVETMQLLEWGSSSDSDRSDFASTFEMVDEIDMIESCRSSCVSMSQHSGEFHKRIRELKGEDEAINGSSQGCAKHQRTE</sequence>
<dbReference type="EMBL" id="JAADJF010000345">
    <property type="protein sequence ID" value="KAF4422101.1"/>
    <property type="molecule type" value="Genomic_DNA"/>
</dbReference>
<dbReference type="Proteomes" id="UP000536711">
    <property type="component" value="Unassembled WGS sequence"/>
</dbReference>
<evidence type="ECO:0000256" key="2">
    <source>
        <dbReference type="SAM" id="MobiDB-lite"/>
    </source>
</evidence>
<gene>
    <name evidence="3" type="ORF">FACUT_10808</name>
</gene>
<dbReference type="OrthoDB" id="5069103at2759"/>
<accession>A0A8H4NBA4</accession>
<name>A0A8H4NBA4_9HYPO</name>
<evidence type="ECO:0000256" key="1">
    <source>
        <dbReference type="SAM" id="Coils"/>
    </source>
</evidence>
<reference evidence="3 4" key="1">
    <citation type="submission" date="2020-01" db="EMBL/GenBank/DDBJ databases">
        <title>Identification and distribution of gene clusters putatively required for synthesis of sphingolipid metabolism inhibitors in phylogenetically diverse species of the filamentous fungus Fusarium.</title>
        <authorList>
            <person name="Kim H.-S."/>
            <person name="Busman M."/>
            <person name="Brown D.W."/>
            <person name="Divon H."/>
            <person name="Uhlig S."/>
            <person name="Proctor R.H."/>
        </authorList>
    </citation>
    <scope>NUCLEOTIDE SEQUENCE [LARGE SCALE GENOMIC DNA]</scope>
    <source>
        <strain evidence="3 4">NRRL 13308</strain>
    </source>
</reference>
<feature type="coiled-coil region" evidence="1">
    <location>
        <begin position="61"/>
        <end position="109"/>
    </location>
</feature>
<keyword evidence="1" id="KW-0175">Coiled coil</keyword>
<protein>
    <submittedName>
        <fullName evidence="3">Uncharacterized protein</fullName>
    </submittedName>
</protein>
<feature type="compositionally biased region" description="Low complexity" evidence="2">
    <location>
        <begin position="170"/>
        <end position="179"/>
    </location>
</feature>
<evidence type="ECO:0000313" key="3">
    <source>
        <dbReference type="EMBL" id="KAF4422101.1"/>
    </source>
</evidence>
<dbReference type="AlphaFoldDB" id="A0A8H4NBA4"/>
<feature type="region of interest" description="Disordered" evidence="2">
    <location>
        <begin position="154"/>
        <end position="203"/>
    </location>
</feature>